<evidence type="ECO:0008006" key="7">
    <source>
        <dbReference type="Google" id="ProtNLM"/>
    </source>
</evidence>
<proteinExistence type="inferred from homology"/>
<evidence type="ECO:0000313" key="5">
    <source>
        <dbReference type="EMBL" id="PFH55113.1"/>
    </source>
</evidence>
<reference evidence="5 6" key="1">
    <citation type="journal article" date="2015" name="BMC Genomics">
        <title>Gene expression during zombie ant biting behavior reflects the complexity underlying fungal parasitic behavioral manipulation.</title>
        <authorList>
            <person name="de Bekker C."/>
            <person name="Ohm R.A."/>
            <person name="Loreto R.G."/>
            <person name="Sebastian A."/>
            <person name="Albert I."/>
            <person name="Merrow M."/>
            <person name="Brachmann A."/>
            <person name="Hughes D.P."/>
        </authorList>
    </citation>
    <scope>NUCLEOTIDE SEQUENCE [LARGE SCALE GENOMIC DNA]</scope>
    <source>
        <strain evidence="5 6">SC16a</strain>
    </source>
</reference>
<sequence>MSADPPSESSVTYEQLQDIEDEFEELELELLRQQAKLSKPLFAKRAELVADIPNFWPLVMEQSPCEIDEFIQPSDAALLLGSLRSLSVDRFELPDGGDPRSIAIRFDFADNDHFHDTTLEKKFWWRRAKNGWSGLVSEPVDIRWKSAEKDLTGGLVSLARKVWDDHQAKQESDAKKKLKEVMNKTGLGGVSFFAWFAFRGRAISAQESDEAAEAARQARQQGRQVDDDTDSESDEYEDDLEVFPMADDVAVAIAEDLWPSAIKYFIQAQEQEAMSDAAFESDGDVSAEHEEEVEDEAGGEERPKKRRRNGE</sequence>
<dbReference type="STRING" id="268505.A0A2A9P2K9"/>
<evidence type="ECO:0000256" key="2">
    <source>
        <dbReference type="RuleBase" id="RU003876"/>
    </source>
</evidence>
<evidence type="ECO:0000313" key="6">
    <source>
        <dbReference type="Proteomes" id="UP000037136"/>
    </source>
</evidence>
<feature type="compositionally biased region" description="Low complexity" evidence="4">
    <location>
        <begin position="214"/>
        <end position="223"/>
    </location>
</feature>
<dbReference type="Gene3D" id="3.30.1120.90">
    <property type="entry name" value="Nucleosome assembly protein"/>
    <property type="match status" value="1"/>
</dbReference>
<dbReference type="OrthoDB" id="19419at2759"/>
<evidence type="ECO:0000256" key="1">
    <source>
        <dbReference type="ARBA" id="ARBA00009947"/>
    </source>
</evidence>
<dbReference type="GO" id="GO:0005634">
    <property type="term" value="C:nucleus"/>
    <property type="evidence" value="ECO:0007669"/>
    <property type="project" value="InterPro"/>
</dbReference>
<feature type="compositionally biased region" description="Acidic residues" evidence="4">
    <location>
        <begin position="279"/>
        <end position="298"/>
    </location>
</feature>
<protein>
    <recommendedName>
        <fullName evidence="7">Nap family protein</fullName>
    </recommendedName>
</protein>
<reference evidence="5 6" key="2">
    <citation type="journal article" date="2017" name="Sci. Rep.">
        <title>Ant-infecting Ophiocordyceps genomes reveal a high diversity of potential behavioral manipulation genes and a possible major role for enterotoxins.</title>
        <authorList>
            <person name="de Bekker C."/>
            <person name="Ohm R.A."/>
            <person name="Evans H.C."/>
            <person name="Brachmann A."/>
            <person name="Hughes D.P."/>
        </authorList>
    </citation>
    <scope>NUCLEOTIDE SEQUENCE [LARGE SCALE GENOMIC DNA]</scope>
    <source>
        <strain evidence="5 6">SC16a</strain>
    </source>
</reference>
<comment type="caution">
    <text evidence="5">The sequence shown here is derived from an EMBL/GenBank/DDBJ whole genome shotgun (WGS) entry which is preliminary data.</text>
</comment>
<dbReference type="InterPro" id="IPR037231">
    <property type="entry name" value="NAP-like_sf"/>
</dbReference>
<dbReference type="AlphaFoldDB" id="A0A2A9P2K9"/>
<dbReference type="Proteomes" id="UP000037136">
    <property type="component" value="Unassembled WGS sequence"/>
</dbReference>
<dbReference type="EMBL" id="LAZP02001186">
    <property type="protein sequence ID" value="PFH55113.1"/>
    <property type="molecule type" value="Genomic_DNA"/>
</dbReference>
<name>A0A2A9P2K9_OPHUN</name>
<feature type="region of interest" description="Disordered" evidence="4">
    <location>
        <begin position="274"/>
        <end position="311"/>
    </location>
</feature>
<dbReference type="PANTHER" id="PTHR11875">
    <property type="entry name" value="TESTIS-SPECIFIC Y-ENCODED PROTEIN"/>
    <property type="match status" value="1"/>
</dbReference>
<dbReference type="GO" id="GO:0006334">
    <property type="term" value="P:nucleosome assembly"/>
    <property type="evidence" value="ECO:0007669"/>
    <property type="project" value="InterPro"/>
</dbReference>
<feature type="compositionally biased region" description="Acidic residues" evidence="4">
    <location>
        <begin position="227"/>
        <end position="236"/>
    </location>
</feature>
<dbReference type="SUPFAM" id="SSF143113">
    <property type="entry name" value="NAP-like"/>
    <property type="match status" value="1"/>
</dbReference>
<comment type="similarity">
    <text evidence="1 2">Belongs to the nucleosome assembly protein (NAP) family.</text>
</comment>
<feature type="region of interest" description="Disordered" evidence="4">
    <location>
        <begin position="209"/>
        <end position="236"/>
    </location>
</feature>
<keyword evidence="6" id="KW-1185">Reference proteome</keyword>
<dbReference type="Pfam" id="PF00956">
    <property type="entry name" value="NAP"/>
    <property type="match status" value="1"/>
</dbReference>
<accession>A0A2A9P2K9</accession>
<dbReference type="InterPro" id="IPR002164">
    <property type="entry name" value="NAP_family"/>
</dbReference>
<feature type="compositionally biased region" description="Basic and acidic residues" evidence="4">
    <location>
        <begin position="299"/>
        <end position="311"/>
    </location>
</feature>
<feature type="coiled-coil region" evidence="3">
    <location>
        <begin position="9"/>
        <end position="36"/>
    </location>
</feature>
<organism evidence="5 6">
    <name type="scientific">Ophiocordyceps unilateralis</name>
    <name type="common">Zombie-ant fungus</name>
    <name type="synonym">Torrubia unilateralis</name>
    <dbReference type="NCBI Taxonomy" id="268505"/>
    <lineage>
        <taxon>Eukaryota</taxon>
        <taxon>Fungi</taxon>
        <taxon>Dikarya</taxon>
        <taxon>Ascomycota</taxon>
        <taxon>Pezizomycotina</taxon>
        <taxon>Sordariomycetes</taxon>
        <taxon>Hypocreomycetidae</taxon>
        <taxon>Hypocreales</taxon>
        <taxon>Ophiocordycipitaceae</taxon>
        <taxon>Ophiocordyceps</taxon>
    </lineage>
</organism>
<gene>
    <name evidence="5" type="ORF">XA68_10679</name>
</gene>
<evidence type="ECO:0000256" key="4">
    <source>
        <dbReference type="SAM" id="MobiDB-lite"/>
    </source>
</evidence>
<keyword evidence="3" id="KW-0175">Coiled coil</keyword>
<evidence type="ECO:0000256" key="3">
    <source>
        <dbReference type="SAM" id="Coils"/>
    </source>
</evidence>